<keyword evidence="2" id="KW-0695">RNA-directed DNA polymerase</keyword>
<dbReference type="Proteomes" id="UP000215914">
    <property type="component" value="Unassembled WGS sequence"/>
</dbReference>
<protein>
    <submittedName>
        <fullName evidence="2">RNA-directed DNA polymerase</fullName>
        <ecNumber evidence="2">2.7.7.49</ecNumber>
    </submittedName>
</protein>
<dbReference type="GO" id="GO:0003964">
    <property type="term" value="F:RNA-directed DNA polymerase activity"/>
    <property type="evidence" value="ECO:0007669"/>
    <property type="project" value="UniProtKB-KW"/>
</dbReference>
<dbReference type="Gramene" id="mRNA:HanXRQr2_Chr06g0275951">
    <property type="protein sequence ID" value="mRNA:HanXRQr2_Chr06g0275951"/>
    <property type="gene ID" value="HanXRQr2_Chr06g0275951"/>
</dbReference>
<name>A0A9K3NLK9_HELAN</name>
<gene>
    <name evidence="2" type="ORF">HanXRQr2_Chr06g0275951</name>
</gene>
<dbReference type="Pfam" id="PF07727">
    <property type="entry name" value="RVT_2"/>
    <property type="match status" value="1"/>
</dbReference>
<evidence type="ECO:0000259" key="1">
    <source>
        <dbReference type="Pfam" id="PF07727"/>
    </source>
</evidence>
<evidence type="ECO:0000313" key="3">
    <source>
        <dbReference type="Proteomes" id="UP000215914"/>
    </source>
</evidence>
<comment type="caution">
    <text evidence="2">The sequence shown here is derived from an EMBL/GenBank/DDBJ whole genome shotgun (WGS) entry which is preliminary data.</text>
</comment>
<dbReference type="AlphaFoldDB" id="A0A9K3NLK9"/>
<reference evidence="2" key="1">
    <citation type="journal article" date="2017" name="Nature">
        <title>The sunflower genome provides insights into oil metabolism, flowering and Asterid evolution.</title>
        <authorList>
            <person name="Badouin H."/>
            <person name="Gouzy J."/>
            <person name="Grassa C.J."/>
            <person name="Murat F."/>
            <person name="Staton S.E."/>
            <person name="Cottret L."/>
            <person name="Lelandais-Briere C."/>
            <person name="Owens G.L."/>
            <person name="Carrere S."/>
            <person name="Mayjonade B."/>
            <person name="Legrand L."/>
            <person name="Gill N."/>
            <person name="Kane N.C."/>
            <person name="Bowers J.E."/>
            <person name="Hubner S."/>
            <person name="Bellec A."/>
            <person name="Berard A."/>
            <person name="Berges H."/>
            <person name="Blanchet N."/>
            <person name="Boniface M.C."/>
            <person name="Brunel D."/>
            <person name="Catrice O."/>
            <person name="Chaidir N."/>
            <person name="Claudel C."/>
            <person name="Donnadieu C."/>
            <person name="Faraut T."/>
            <person name="Fievet G."/>
            <person name="Helmstetter N."/>
            <person name="King M."/>
            <person name="Knapp S.J."/>
            <person name="Lai Z."/>
            <person name="Le Paslier M.C."/>
            <person name="Lippi Y."/>
            <person name="Lorenzon L."/>
            <person name="Mandel J.R."/>
            <person name="Marage G."/>
            <person name="Marchand G."/>
            <person name="Marquand E."/>
            <person name="Bret-Mestries E."/>
            <person name="Morien E."/>
            <person name="Nambeesan S."/>
            <person name="Nguyen T."/>
            <person name="Pegot-Espagnet P."/>
            <person name="Pouilly N."/>
            <person name="Raftis F."/>
            <person name="Sallet E."/>
            <person name="Schiex T."/>
            <person name="Thomas J."/>
            <person name="Vandecasteele C."/>
            <person name="Vares D."/>
            <person name="Vear F."/>
            <person name="Vautrin S."/>
            <person name="Crespi M."/>
            <person name="Mangin B."/>
            <person name="Burke J.M."/>
            <person name="Salse J."/>
            <person name="Munos S."/>
            <person name="Vincourt P."/>
            <person name="Rieseberg L.H."/>
            <person name="Langlade N.B."/>
        </authorList>
    </citation>
    <scope>NUCLEOTIDE SEQUENCE</scope>
    <source>
        <tissue evidence="2">Leaves</tissue>
    </source>
</reference>
<feature type="domain" description="Reverse transcriptase Ty1/copia-type" evidence="1">
    <location>
        <begin position="12"/>
        <end position="49"/>
    </location>
</feature>
<dbReference type="EMBL" id="MNCJ02000321">
    <property type="protein sequence ID" value="KAF5803828.1"/>
    <property type="molecule type" value="Genomic_DNA"/>
</dbReference>
<keyword evidence="3" id="KW-1185">Reference proteome</keyword>
<proteinExistence type="predicted"/>
<evidence type="ECO:0000313" key="2">
    <source>
        <dbReference type="EMBL" id="KAF5803828.1"/>
    </source>
</evidence>
<dbReference type="EC" id="2.7.7.49" evidence="2"/>
<keyword evidence="2" id="KW-0548">Nucleotidyltransferase</keyword>
<keyword evidence="2" id="KW-0808">Transferase</keyword>
<sequence>MQEELAQFDKLKVCNLVDLPKGQHAINTKWVFKCKKDDNGVVVRNKARLS</sequence>
<organism evidence="2 3">
    <name type="scientific">Helianthus annuus</name>
    <name type="common">Common sunflower</name>
    <dbReference type="NCBI Taxonomy" id="4232"/>
    <lineage>
        <taxon>Eukaryota</taxon>
        <taxon>Viridiplantae</taxon>
        <taxon>Streptophyta</taxon>
        <taxon>Embryophyta</taxon>
        <taxon>Tracheophyta</taxon>
        <taxon>Spermatophyta</taxon>
        <taxon>Magnoliopsida</taxon>
        <taxon>eudicotyledons</taxon>
        <taxon>Gunneridae</taxon>
        <taxon>Pentapetalae</taxon>
        <taxon>asterids</taxon>
        <taxon>campanulids</taxon>
        <taxon>Asterales</taxon>
        <taxon>Asteraceae</taxon>
        <taxon>Asteroideae</taxon>
        <taxon>Heliantheae alliance</taxon>
        <taxon>Heliantheae</taxon>
        <taxon>Helianthus</taxon>
    </lineage>
</organism>
<reference evidence="2" key="2">
    <citation type="submission" date="2020-06" db="EMBL/GenBank/DDBJ databases">
        <title>Helianthus annuus Genome sequencing and assembly Release 2.</title>
        <authorList>
            <person name="Gouzy J."/>
            <person name="Langlade N."/>
            <person name="Munos S."/>
        </authorList>
    </citation>
    <scope>NUCLEOTIDE SEQUENCE</scope>
    <source>
        <tissue evidence="2">Leaves</tissue>
    </source>
</reference>
<accession>A0A9K3NLK9</accession>
<dbReference type="InterPro" id="IPR013103">
    <property type="entry name" value="RVT_2"/>
</dbReference>